<protein>
    <submittedName>
        <fullName evidence="1">Rpn family recombination-promoting nuclease/putative transposase</fullName>
    </submittedName>
</protein>
<organism evidence="1 2">
    <name type="scientific">Diplocloster agilis</name>
    <dbReference type="NCBI Taxonomy" id="2850323"/>
    <lineage>
        <taxon>Bacteria</taxon>
        <taxon>Bacillati</taxon>
        <taxon>Bacillota</taxon>
        <taxon>Clostridia</taxon>
        <taxon>Lachnospirales</taxon>
        <taxon>Lachnospiraceae</taxon>
        <taxon>Diplocloster</taxon>
    </lineage>
</organism>
<reference evidence="1" key="1">
    <citation type="submission" date="2021-06" db="EMBL/GenBank/DDBJ databases">
        <title>Description of novel taxa of the family Lachnospiraceae.</title>
        <authorList>
            <person name="Chaplin A.V."/>
            <person name="Sokolova S.R."/>
            <person name="Pikina A.P."/>
            <person name="Korzhanova M."/>
            <person name="Belova V."/>
            <person name="Korostin D."/>
            <person name="Efimov B.A."/>
        </authorList>
    </citation>
    <scope>NUCLEOTIDE SEQUENCE</scope>
    <source>
        <strain evidence="1">ASD5720</strain>
    </source>
</reference>
<comment type="caution">
    <text evidence="1">The sequence shown here is derived from an EMBL/GenBank/DDBJ whole genome shotgun (WGS) entry which is preliminary data.</text>
</comment>
<keyword evidence="2" id="KW-1185">Reference proteome</keyword>
<name>A0A949K0X2_9FIRM</name>
<dbReference type="EMBL" id="JAHQCW010000019">
    <property type="protein sequence ID" value="MBU9737307.1"/>
    <property type="molecule type" value="Genomic_DNA"/>
</dbReference>
<gene>
    <name evidence="1" type="ORF">KTH89_12225</name>
</gene>
<accession>A0A949K0X2</accession>
<sequence length="322" mass="37628">MAKMAVQQEKGEIFVPESERLEVPEGLVLTLKNDVVFRNVFRKCRKGLKGLLGALLEIPPEQMIDLEVIDSHLEQEYGEDKEGILDLRLKCAGEKQINIEMQLYHVRYWVDRSMYYNCKMLVNSVRKGELYRTMKHCVHIGILDFDLFPDQREFYSVHKITNMQTGKIYSDKLSFHVVELKKLDQATDEEKKEEVYRWAKLISARSIQEMRAVAQGDEYMKETVDAFEDFDLDDEERYRAFRREMAIMDHKSGLDGAYEEGLEKGLEQGMEKGMEKGMETGLQVMISTLKEMGLSKEEVKDKVKNCLSWADAKTDEIIEKYW</sequence>
<evidence type="ECO:0000313" key="1">
    <source>
        <dbReference type="EMBL" id="MBU9737307.1"/>
    </source>
</evidence>
<dbReference type="Proteomes" id="UP000712157">
    <property type="component" value="Unassembled WGS sequence"/>
</dbReference>
<proteinExistence type="predicted"/>
<dbReference type="InterPro" id="IPR010106">
    <property type="entry name" value="RpnA"/>
</dbReference>
<dbReference type="NCBIfam" id="TIGR01784">
    <property type="entry name" value="T_den_put_tspse"/>
    <property type="match status" value="1"/>
</dbReference>
<dbReference type="AlphaFoldDB" id="A0A949K0X2"/>
<evidence type="ECO:0000313" key="2">
    <source>
        <dbReference type="Proteomes" id="UP000712157"/>
    </source>
</evidence>
<dbReference type="PANTHER" id="PTHR41317:SF1">
    <property type="entry name" value="PD-(D_E)XK NUCLEASE FAMILY TRANSPOSASE"/>
    <property type="match status" value="1"/>
</dbReference>
<dbReference type="Pfam" id="PF12784">
    <property type="entry name" value="PDDEXK_2"/>
    <property type="match status" value="1"/>
</dbReference>
<dbReference type="RefSeq" id="WP_238721896.1">
    <property type="nucleotide sequence ID" value="NZ_JAHQCW010000019.1"/>
</dbReference>
<dbReference type="PANTHER" id="PTHR41317">
    <property type="entry name" value="PD-(D_E)XK NUCLEASE FAMILY TRANSPOSASE"/>
    <property type="match status" value="1"/>
</dbReference>